<protein>
    <recommendedName>
        <fullName evidence="4">Secreted protein</fullName>
    </recommendedName>
</protein>
<sequence>MWGRWRSHDGRAAALKRSGLPWLWVAAPLRIAESEQAVPTRDLRPGELRSSAFKSAAEAGTWCIKQEAECFPCCLSSIPKSL</sequence>
<dbReference type="EMBL" id="JANPWB010000004">
    <property type="protein sequence ID" value="KAJ1192496.1"/>
    <property type="molecule type" value="Genomic_DNA"/>
</dbReference>
<accession>A0AAV7UV44</accession>
<gene>
    <name evidence="2" type="ORF">NDU88_001803</name>
</gene>
<organism evidence="2 3">
    <name type="scientific">Pleurodeles waltl</name>
    <name type="common">Iberian ribbed newt</name>
    <dbReference type="NCBI Taxonomy" id="8319"/>
    <lineage>
        <taxon>Eukaryota</taxon>
        <taxon>Metazoa</taxon>
        <taxon>Chordata</taxon>
        <taxon>Craniata</taxon>
        <taxon>Vertebrata</taxon>
        <taxon>Euteleostomi</taxon>
        <taxon>Amphibia</taxon>
        <taxon>Batrachia</taxon>
        <taxon>Caudata</taxon>
        <taxon>Salamandroidea</taxon>
        <taxon>Salamandridae</taxon>
        <taxon>Pleurodelinae</taxon>
        <taxon>Pleurodeles</taxon>
    </lineage>
</organism>
<dbReference type="AlphaFoldDB" id="A0AAV7UV44"/>
<evidence type="ECO:0000256" key="1">
    <source>
        <dbReference type="SAM" id="SignalP"/>
    </source>
</evidence>
<evidence type="ECO:0000313" key="2">
    <source>
        <dbReference type="EMBL" id="KAJ1192496.1"/>
    </source>
</evidence>
<keyword evidence="3" id="KW-1185">Reference proteome</keyword>
<evidence type="ECO:0000313" key="3">
    <source>
        <dbReference type="Proteomes" id="UP001066276"/>
    </source>
</evidence>
<evidence type="ECO:0008006" key="4">
    <source>
        <dbReference type="Google" id="ProtNLM"/>
    </source>
</evidence>
<keyword evidence="1" id="KW-0732">Signal</keyword>
<feature type="signal peptide" evidence="1">
    <location>
        <begin position="1"/>
        <end position="34"/>
    </location>
</feature>
<dbReference type="Proteomes" id="UP001066276">
    <property type="component" value="Chromosome 2_2"/>
</dbReference>
<proteinExistence type="predicted"/>
<reference evidence="2" key="1">
    <citation type="journal article" date="2022" name="bioRxiv">
        <title>Sequencing and chromosome-scale assembly of the giantPleurodeles waltlgenome.</title>
        <authorList>
            <person name="Brown T."/>
            <person name="Elewa A."/>
            <person name="Iarovenko S."/>
            <person name="Subramanian E."/>
            <person name="Araus A.J."/>
            <person name="Petzold A."/>
            <person name="Susuki M."/>
            <person name="Suzuki K.-i.T."/>
            <person name="Hayashi T."/>
            <person name="Toyoda A."/>
            <person name="Oliveira C."/>
            <person name="Osipova E."/>
            <person name="Leigh N.D."/>
            <person name="Simon A."/>
            <person name="Yun M.H."/>
        </authorList>
    </citation>
    <scope>NUCLEOTIDE SEQUENCE</scope>
    <source>
        <strain evidence="2">20211129_DDA</strain>
        <tissue evidence="2">Liver</tissue>
    </source>
</reference>
<feature type="chain" id="PRO_5043664282" description="Secreted protein" evidence="1">
    <location>
        <begin position="35"/>
        <end position="82"/>
    </location>
</feature>
<name>A0AAV7UV44_PLEWA</name>
<comment type="caution">
    <text evidence="2">The sequence shown here is derived from an EMBL/GenBank/DDBJ whole genome shotgun (WGS) entry which is preliminary data.</text>
</comment>